<keyword evidence="2" id="KW-0812">Transmembrane</keyword>
<keyword evidence="5" id="KW-1185">Reference proteome</keyword>
<dbReference type="InterPro" id="IPR011009">
    <property type="entry name" value="Kinase-like_dom_sf"/>
</dbReference>
<name>A0A822Y422_NELNU</name>
<evidence type="ECO:0000313" key="4">
    <source>
        <dbReference type="EMBL" id="DAD26059.1"/>
    </source>
</evidence>
<organism evidence="4 5">
    <name type="scientific">Nelumbo nucifera</name>
    <name type="common">Sacred lotus</name>
    <dbReference type="NCBI Taxonomy" id="4432"/>
    <lineage>
        <taxon>Eukaryota</taxon>
        <taxon>Viridiplantae</taxon>
        <taxon>Streptophyta</taxon>
        <taxon>Embryophyta</taxon>
        <taxon>Tracheophyta</taxon>
        <taxon>Spermatophyta</taxon>
        <taxon>Magnoliopsida</taxon>
        <taxon>Proteales</taxon>
        <taxon>Nelumbonaceae</taxon>
        <taxon>Nelumbo</taxon>
    </lineage>
</organism>
<reference evidence="4 5" key="1">
    <citation type="journal article" date="2020" name="Mol. Biol. Evol.">
        <title>Distinct Expression and Methylation Patterns for Genes with Different Fates following a Single Whole-Genome Duplication in Flowering Plants.</title>
        <authorList>
            <person name="Shi T."/>
            <person name="Rahmani R.S."/>
            <person name="Gugger P.F."/>
            <person name="Wang M."/>
            <person name="Li H."/>
            <person name="Zhang Y."/>
            <person name="Li Z."/>
            <person name="Wang Q."/>
            <person name="Van de Peer Y."/>
            <person name="Marchal K."/>
            <person name="Chen J."/>
        </authorList>
    </citation>
    <scope>NUCLEOTIDE SEQUENCE [LARGE SCALE GENOMIC DNA]</scope>
    <source>
        <tissue evidence="4">Leaf</tissue>
    </source>
</reference>
<dbReference type="PROSITE" id="PS50011">
    <property type="entry name" value="PROTEIN_KINASE_DOM"/>
    <property type="match status" value="1"/>
</dbReference>
<feature type="domain" description="Protein kinase" evidence="3">
    <location>
        <begin position="203"/>
        <end position="266"/>
    </location>
</feature>
<accession>A0A822Y422</accession>
<dbReference type="EMBL" id="DUZY01000002">
    <property type="protein sequence ID" value="DAD26059.1"/>
    <property type="molecule type" value="Genomic_DNA"/>
</dbReference>
<keyword evidence="2" id="KW-1133">Transmembrane helix</keyword>
<dbReference type="Gene3D" id="3.30.200.20">
    <property type="entry name" value="Phosphorylase Kinase, domain 1"/>
    <property type="match status" value="1"/>
</dbReference>
<gene>
    <name evidence="4" type="ORF">HUJ06_027527</name>
</gene>
<sequence length="266" mass="28428">MATGSTVLFSPSPIAPISCSSTSPETTSPVMSQPILAPSSLPDLSAVLSELRELNLTNNEFYGRVPFGLLKKFGSRSITRNEGLCEPSPLPVCSFLDVPPAVASAQTVVSSNPSSLPTSTVAGLAGKEEESWKGLSIGSTVAIVVANSVVVLLVVTSFVVAYYCGGNSRDNGSDSSSKGRRRSSGNSGDNKMRKQFELEDLLWASTEMLGKGSLGTVYKAMLEDGCTVAVKRLKNANPCARKEFEQYMGLIRKLRHPNLVHLRAYY</sequence>
<dbReference type="PANTHER" id="PTHR48007:SF4">
    <property type="entry name" value="LEUCINE-RICH REPEAT RECEPTOR-LIKE PROTEIN KINASE PXC1"/>
    <property type="match status" value="1"/>
</dbReference>
<dbReference type="InterPro" id="IPR001245">
    <property type="entry name" value="Ser-Thr/Tyr_kinase_cat_dom"/>
</dbReference>
<dbReference type="Pfam" id="PF07714">
    <property type="entry name" value="PK_Tyr_Ser-Thr"/>
    <property type="match status" value="1"/>
</dbReference>
<protein>
    <recommendedName>
        <fullName evidence="3">Protein kinase domain-containing protein</fullName>
    </recommendedName>
</protein>
<dbReference type="GO" id="GO:0005524">
    <property type="term" value="F:ATP binding"/>
    <property type="evidence" value="ECO:0007669"/>
    <property type="project" value="InterPro"/>
</dbReference>
<evidence type="ECO:0000256" key="2">
    <source>
        <dbReference type="SAM" id="Phobius"/>
    </source>
</evidence>
<dbReference type="PANTHER" id="PTHR48007">
    <property type="entry name" value="LEUCINE-RICH REPEAT RECEPTOR-LIKE PROTEIN KINASE PXC1"/>
    <property type="match status" value="1"/>
</dbReference>
<dbReference type="InterPro" id="IPR046959">
    <property type="entry name" value="PRK1-6/SRF4-like"/>
</dbReference>
<proteinExistence type="predicted"/>
<comment type="caution">
    <text evidence="4">The sequence shown here is derived from an EMBL/GenBank/DDBJ whole genome shotgun (WGS) entry which is preliminary data.</text>
</comment>
<dbReference type="SUPFAM" id="SSF56112">
    <property type="entry name" value="Protein kinase-like (PK-like)"/>
    <property type="match status" value="1"/>
</dbReference>
<evidence type="ECO:0000313" key="5">
    <source>
        <dbReference type="Proteomes" id="UP000607653"/>
    </source>
</evidence>
<dbReference type="GO" id="GO:0004672">
    <property type="term" value="F:protein kinase activity"/>
    <property type="evidence" value="ECO:0007669"/>
    <property type="project" value="InterPro"/>
</dbReference>
<keyword evidence="2" id="KW-0472">Membrane</keyword>
<evidence type="ECO:0000256" key="1">
    <source>
        <dbReference type="SAM" id="MobiDB-lite"/>
    </source>
</evidence>
<dbReference type="AlphaFoldDB" id="A0A822Y422"/>
<feature type="transmembrane region" description="Helical" evidence="2">
    <location>
        <begin position="141"/>
        <end position="163"/>
    </location>
</feature>
<feature type="region of interest" description="Disordered" evidence="1">
    <location>
        <begin position="169"/>
        <end position="191"/>
    </location>
</feature>
<dbReference type="InterPro" id="IPR000719">
    <property type="entry name" value="Prot_kinase_dom"/>
</dbReference>
<evidence type="ECO:0000259" key="3">
    <source>
        <dbReference type="PROSITE" id="PS50011"/>
    </source>
</evidence>
<dbReference type="Proteomes" id="UP000607653">
    <property type="component" value="Unassembled WGS sequence"/>
</dbReference>